<dbReference type="GO" id="GO:0009279">
    <property type="term" value="C:cell outer membrane"/>
    <property type="evidence" value="ECO:0007669"/>
    <property type="project" value="UniProtKB-SubCell"/>
</dbReference>
<dbReference type="InterPro" id="IPR003423">
    <property type="entry name" value="OMP_efflux"/>
</dbReference>
<dbReference type="GO" id="GO:0015288">
    <property type="term" value="F:porin activity"/>
    <property type="evidence" value="ECO:0007669"/>
    <property type="project" value="TreeGrafter"/>
</dbReference>
<keyword evidence="4" id="KW-1134">Transmembrane beta strand</keyword>
<feature type="coiled-coil region" evidence="8">
    <location>
        <begin position="336"/>
        <end position="363"/>
    </location>
</feature>
<sequence length="442" mass="47620">MAPSRNRRHRGWMMLLALGFLVLAAPGTSQAQQEPAWVSMTLEEAIERALKQNPQVIQAAGSIRTAKASERSAFGAYLPSLSASANSTLSSSDRLNPDTGTIISGSNDSYSAGLSASWDVFTGGRRRSARKQAQAELQSAEAQLTAQRFSVAQSVQSAFFEALRAAELMAVTQSRIALAQQGITAAERRLAVGSATRSDVLRAQLELNTARESLLQQESQRYTAALSLGRLTGLEQPVAPSTAAPIEPTPLTVSREELVNTLLAKAPSVRSAEAALTAAEAGVNSAKAQYLPSVGLSAGYNWFNEDLAITGGRTSWSVRLGLSYPIFDGFLREEGVVRARTQAEVAQAQLADAQHAVRTETERVLNLLKLAEERVVLSRQAVEVAQEDLRVQQERYRLGATTILELLTSQTALVAAQNNLVGLRFDYLLSRAELETIAGRKL</sequence>
<feature type="signal peptide" evidence="9">
    <location>
        <begin position="1"/>
        <end position="31"/>
    </location>
</feature>
<dbReference type="InterPro" id="IPR051906">
    <property type="entry name" value="TolC-like"/>
</dbReference>
<accession>Q092Q6</accession>
<keyword evidence="6" id="KW-0472">Membrane</keyword>
<feature type="chain" id="PRO_5004167255" evidence="9">
    <location>
        <begin position="32"/>
        <end position="442"/>
    </location>
</feature>
<organism evidence="10 11">
    <name type="scientific">Stigmatella aurantiaca (strain DW4/3-1)</name>
    <dbReference type="NCBI Taxonomy" id="378806"/>
    <lineage>
        <taxon>Bacteria</taxon>
        <taxon>Pseudomonadati</taxon>
        <taxon>Myxococcota</taxon>
        <taxon>Myxococcia</taxon>
        <taxon>Myxococcales</taxon>
        <taxon>Cystobacterineae</taxon>
        <taxon>Archangiaceae</taxon>
        <taxon>Stigmatella</taxon>
    </lineage>
</organism>
<dbReference type="SUPFAM" id="SSF56954">
    <property type="entry name" value="Outer membrane efflux proteins (OEP)"/>
    <property type="match status" value="1"/>
</dbReference>
<protein>
    <submittedName>
        <fullName evidence="10">Putative outer membrane chanel lipoprotein</fullName>
    </submittedName>
</protein>
<evidence type="ECO:0000256" key="3">
    <source>
        <dbReference type="ARBA" id="ARBA00022448"/>
    </source>
</evidence>
<gene>
    <name evidence="10" type="ORF">STIAU_4258</name>
</gene>
<proteinExistence type="inferred from homology"/>
<evidence type="ECO:0000256" key="9">
    <source>
        <dbReference type="SAM" id="SignalP"/>
    </source>
</evidence>
<dbReference type="GO" id="GO:0015562">
    <property type="term" value="F:efflux transmembrane transporter activity"/>
    <property type="evidence" value="ECO:0007669"/>
    <property type="project" value="InterPro"/>
</dbReference>
<dbReference type="GO" id="GO:1990281">
    <property type="term" value="C:efflux pump complex"/>
    <property type="evidence" value="ECO:0007669"/>
    <property type="project" value="TreeGrafter"/>
</dbReference>
<dbReference type="PANTHER" id="PTHR30026:SF20">
    <property type="entry name" value="OUTER MEMBRANE PROTEIN TOLC"/>
    <property type="match status" value="1"/>
</dbReference>
<dbReference type="Pfam" id="PF02321">
    <property type="entry name" value="OEP"/>
    <property type="match status" value="2"/>
</dbReference>
<evidence type="ECO:0000313" key="11">
    <source>
        <dbReference type="Proteomes" id="UP000032702"/>
    </source>
</evidence>
<keyword evidence="9" id="KW-0732">Signal</keyword>
<dbReference type="PATRIC" id="fig|378806.16.peg.5842"/>
<evidence type="ECO:0000256" key="8">
    <source>
        <dbReference type="SAM" id="Coils"/>
    </source>
</evidence>
<name>Q092Q6_STIAD</name>
<evidence type="ECO:0000256" key="4">
    <source>
        <dbReference type="ARBA" id="ARBA00022452"/>
    </source>
</evidence>
<evidence type="ECO:0000256" key="6">
    <source>
        <dbReference type="ARBA" id="ARBA00023136"/>
    </source>
</evidence>
<dbReference type="EMBL" id="AAMD01000049">
    <property type="protein sequence ID" value="EAU66704.1"/>
    <property type="molecule type" value="Genomic_DNA"/>
</dbReference>
<dbReference type="PANTHER" id="PTHR30026">
    <property type="entry name" value="OUTER MEMBRANE PROTEIN TOLC"/>
    <property type="match status" value="1"/>
</dbReference>
<keyword evidence="7" id="KW-0998">Cell outer membrane</keyword>
<keyword evidence="3" id="KW-0813">Transport</keyword>
<evidence type="ECO:0000256" key="2">
    <source>
        <dbReference type="ARBA" id="ARBA00007613"/>
    </source>
</evidence>
<dbReference type="Gene3D" id="1.20.1600.10">
    <property type="entry name" value="Outer membrane efflux proteins (OEP)"/>
    <property type="match status" value="1"/>
</dbReference>
<dbReference type="PIRSF" id="PIRSF001892">
    <property type="entry name" value="CyaE"/>
    <property type="match status" value="1"/>
</dbReference>
<comment type="caution">
    <text evidence="10">The sequence shown here is derived from an EMBL/GenBank/DDBJ whole genome shotgun (WGS) entry which is preliminary data.</text>
</comment>
<comment type="subcellular location">
    <subcellularLocation>
        <location evidence="1">Cell outer membrane</location>
    </subcellularLocation>
</comment>
<keyword evidence="5" id="KW-0812">Transmembrane</keyword>
<keyword evidence="10" id="KW-0449">Lipoprotein</keyword>
<evidence type="ECO:0000256" key="7">
    <source>
        <dbReference type="ARBA" id="ARBA00023237"/>
    </source>
</evidence>
<reference evidence="10 11" key="1">
    <citation type="submission" date="2006-04" db="EMBL/GenBank/DDBJ databases">
        <authorList>
            <person name="Nierman W.C."/>
        </authorList>
    </citation>
    <scope>NUCLEOTIDE SEQUENCE [LARGE SCALE GENOMIC DNA]</scope>
    <source>
        <strain evidence="10 11">DW4/3-1</strain>
    </source>
</reference>
<evidence type="ECO:0000313" key="10">
    <source>
        <dbReference type="EMBL" id="EAU66704.1"/>
    </source>
</evidence>
<comment type="similarity">
    <text evidence="2">Belongs to the outer membrane factor (OMF) (TC 1.B.17) family.</text>
</comment>
<evidence type="ECO:0000256" key="1">
    <source>
        <dbReference type="ARBA" id="ARBA00004442"/>
    </source>
</evidence>
<dbReference type="AlphaFoldDB" id="Q092Q6"/>
<keyword evidence="8" id="KW-0175">Coiled coil</keyword>
<evidence type="ECO:0000256" key="5">
    <source>
        <dbReference type="ARBA" id="ARBA00022692"/>
    </source>
</evidence>
<dbReference type="Proteomes" id="UP000032702">
    <property type="component" value="Unassembled WGS sequence"/>
</dbReference>
<dbReference type="InterPro" id="IPR028351">
    <property type="entry name" value="CyaE"/>
</dbReference>